<dbReference type="AlphaFoldDB" id="A0A1M5J3I6"/>
<evidence type="ECO:0000259" key="5">
    <source>
        <dbReference type="Pfam" id="PF04542"/>
    </source>
</evidence>
<evidence type="ECO:0000259" key="6">
    <source>
        <dbReference type="Pfam" id="PF08281"/>
    </source>
</evidence>
<dbReference type="RefSeq" id="WP_073234545.1">
    <property type="nucleotide sequence ID" value="NZ_FQUQ01000005.1"/>
</dbReference>
<dbReference type="GO" id="GO:0016987">
    <property type="term" value="F:sigma factor activity"/>
    <property type="evidence" value="ECO:0007669"/>
    <property type="project" value="UniProtKB-KW"/>
</dbReference>
<dbReference type="SUPFAM" id="SSF88946">
    <property type="entry name" value="Sigma2 domain of RNA polymerase sigma factors"/>
    <property type="match status" value="1"/>
</dbReference>
<dbReference type="NCBIfam" id="TIGR02985">
    <property type="entry name" value="Sig70_bacteroi1"/>
    <property type="match status" value="1"/>
</dbReference>
<keyword evidence="8" id="KW-1185">Reference proteome</keyword>
<dbReference type="InterPro" id="IPR013325">
    <property type="entry name" value="RNA_pol_sigma_r2"/>
</dbReference>
<dbReference type="GO" id="GO:0003677">
    <property type="term" value="F:DNA binding"/>
    <property type="evidence" value="ECO:0007669"/>
    <property type="project" value="InterPro"/>
</dbReference>
<dbReference type="InterPro" id="IPR013249">
    <property type="entry name" value="RNA_pol_sigma70_r4_t2"/>
</dbReference>
<dbReference type="OrthoDB" id="665113at2"/>
<sequence>MKNKNGSFQDENKIVQLNEEQFTLLFNQHWKKLFAFCRFHTEDTERARGMVQDIFCSLWDRRHQQDMVTNMRSYLFGAAKLKIANYFRDKYLHEQHLKSISKLHCETVHNTEETILFEDLNDFVNSLVSKLPSKCREVYQLSRNSQLSIPEIAIRLNIAEKTVEAHLNKALKSLRTSLKVVNN</sequence>
<evidence type="ECO:0000313" key="8">
    <source>
        <dbReference type="Proteomes" id="UP000184287"/>
    </source>
</evidence>
<dbReference type="Gene3D" id="1.10.1740.10">
    <property type="match status" value="1"/>
</dbReference>
<dbReference type="SUPFAM" id="SSF88659">
    <property type="entry name" value="Sigma3 and sigma4 domains of RNA polymerase sigma factors"/>
    <property type="match status" value="1"/>
</dbReference>
<keyword evidence="4" id="KW-0804">Transcription</keyword>
<dbReference type="Gene3D" id="1.10.10.10">
    <property type="entry name" value="Winged helix-like DNA-binding domain superfamily/Winged helix DNA-binding domain"/>
    <property type="match status" value="1"/>
</dbReference>
<dbReference type="InterPro" id="IPR014327">
    <property type="entry name" value="RNA_pol_sigma70_bacteroid"/>
</dbReference>
<organism evidence="7 8">
    <name type="scientific">Pedobacter caeni</name>
    <dbReference type="NCBI Taxonomy" id="288992"/>
    <lineage>
        <taxon>Bacteria</taxon>
        <taxon>Pseudomonadati</taxon>
        <taxon>Bacteroidota</taxon>
        <taxon>Sphingobacteriia</taxon>
        <taxon>Sphingobacteriales</taxon>
        <taxon>Sphingobacteriaceae</taxon>
        <taxon>Pedobacter</taxon>
    </lineage>
</organism>
<accession>A0A1M5J3I6</accession>
<gene>
    <name evidence="7" type="ORF">SAMN04488522_105183</name>
</gene>
<evidence type="ECO:0000256" key="2">
    <source>
        <dbReference type="ARBA" id="ARBA00023015"/>
    </source>
</evidence>
<dbReference type="Proteomes" id="UP000184287">
    <property type="component" value="Unassembled WGS sequence"/>
</dbReference>
<dbReference type="Pfam" id="PF08281">
    <property type="entry name" value="Sigma70_r4_2"/>
    <property type="match status" value="1"/>
</dbReference>
<dbReference type="InterPro" id="IPR007627">
    <property type="entry name" value="RNA_pol_sigma70_r2"/>
</dbReference>
<dbReference type="PANTHER" id="PTHR43133">
    <property type="entry name" value="RNA POLYMERASE ECF-TYPE SIGMA FACTO"/>
    <property type="match status" value="1"/>
</dbReference>
<keyword evidence="3" id="KW-0731">Sigma factor</keyword>
<evidence type="ECO:0000313" key="7">
    <source>
        <dbReference type="EMBL" id="SHG35146.1"/>
    </source>
</evidence>
<dbReference type="GO" id="GO:0006352">
    <property type="term" value="P:DNA-templated transcription initiation"/>
    <property type="evidence" value="ECO:0007669"/>
    <property type="project" value="InterPro"/>
</dbReference>
<dbReference type="EMBL" id="FQUQ01000005">
    <property type="protein sequence ID" value="SHG35146.1"/>
    <property type="molecule type" value="Genomic_DNA"/>
</dbReference>
<dbReference type="Pfam" id="PF04542">
    <property type="entry name" value="Sigma70_r2"/>
    <property type="match status" value="1"/>
</dbReference>
<protein>
    <submittedName>
        <fullName evidence="7">RNA polymerase sigma-70 factor, ECF subfamily</fullName>
    </submittedName>
</protein>
<dbReference type="InterPro" id="IPR013324">
    <property type="entry name" value="RNA_pol_sigma_r3/r4-like"/>
</dbReference>
<evidence type="ECO:0000256" key="4">
    <source>
        <dbReference type="ARBA" id="ARBA00023163"/>
    </source>
</evidence>
<dbReference type="NCBIfam" id="TIGR02937">
    <property type="entry name" value="sigma70-ECF"/>
    <property type="match status" value="1"/>
</dbReference>
<reference evidence="8" key="1">
    <citation type="submission" date="2016-11" db="EMBL/GenBank/DDBJ databases">
        <authorList>
            <person name="Varghese N."/>
            <person name="Submissions S."/>
        </authorList>
    </citation>
    <scope>NUCLEOTIDE SEQUENCE [LARGE SCALE GENOMIC DNA]</scope>
    <source>
        <strain evidence="8">DSM 16990</strain>
    </source>
</reference>
<proteinExistence type="inferred from homology"/>
<dbReference type="InterPro" id="IPR039425">
    <property type="entry name" value="RNA_pol_sigma-70-like"/>
</dbReference>
<evidence type="ECO:0000256" key="3">
    <source>
        <dbReference type="ARBA" id="ARBA00023082"/>
    </source>
</evidence>
<keyword evidence="2" id="KW-0805">Transcription regulation</keyword>
<feature type="domain" description="RNA polymerase sigma-70 region 2" evidence="5">
    <location>
        <begin position="25"/>
        <end position="90"/>
    </location>
</feature>
<dbReference type="InterPro" id="IPR036388">
    <property type="entry name" value="WH-like_DNA-bd_sf"/>
</dbReference>
<dbReference type="STRING" id="288992.SAMN04488522_105183"/>
<comment type="similarity">
    <text evidence="1">Belongs to the sigma-70 factor family. ECF subfamily.</text>
</comment>
<dbReference type="InterPro" id="IPR014284">
    <property type="entry name" value="RNA_pol_sigma-70_dom"/>
</dbReference>
<name>A0A1M5J3I6_9SPHI</name>
<feature type="domain" description="RNA polymerase sigma factor 70 region 4 type 2" evidence="6">
    <location>
        <begin position="127"/>
        <end position="174"/>
    </location>
</feature>
<dbReference type="PANTHER" id="PTHR43133:SF46">
    <property type="entry name" value="RNA POLYMERASE SIGMA-70 FACTOR ECF SUBFAMILY"/>
    <property type="match status" value="1"/>
</dbReference>
<evidence type="ECO:0000256" key="1">
    <source>
        <dbReference type="ARBA" id="ARBA00010641"/>
    </source>
</evidence>